<dbReference type="AlphaFoldDB" id="A0AAE4FPX7"/>
<accession>A0AAE4FPX7</accession>
<dbReference type="InterPro" id="IPR027417">
    <property type="entry name" value="P-loop_NTPase"/>
</dbReference>
<feature type="region of interest" description="Disordered" evidence="1">
    <location>
        <begin position="1"/>
        <end position="28"/>
    </location>
</feature>
<reference evidence="4" key="1">
    <citation type="submission" date="2023-07" db="EMBL/GenBank/DDBJ databases">
        <authorList>
            <person name="Luz R."/>
            <person name="Cordeiro R."/>
            <person name="Fonseca A."/>
            <person name="Goncalves V."/>
        </authorList>
    </citation>
    <scope>NUCLEOTIDE SEQUENCE [LARGE SCALE GENOMIC DNA]</scope>
    <source>
        <strain evidence="4">BACA0444</strain>
    </source>
</reference>
<dbReference type="SUPFAM" id="SSF52540">
    <property type="entry name" value="P-loop containing nucleoside triphosphate hydrolases"/>
    <property type="match status" value="1"/>
</dbReference>
<evidence type="ECO:0000256" key="1">
    <source>
        <dbReference type="SAM" id="MobiDB-lite"/>
    </source>
</evidence>
<dbReference type="EMBL" id="JAVMIP010000002">
    <property type="protein sequence ID" value="MDS3859955.1"/>
    <property type="molecule type" value="Genomic_DNA"/>
</dbReference>
<protein>
    <submittedName>
        <fullName evidence="3">ParA family protein</fullName>
    </submittedName>
</protein>
<organism evidence="3 4">
    <name type="scientific">Pseudocalidococcus azoricus BACA0444</name>
    <dbReference type="NCBI Taxonomy" id="2918990"/>
    <lineage>
        <taxon>Bacteria</taxon>
        <taxon>Bacillati</taxon>
        <taxon>Cyanobacteriota</taxon>
        <taxon>Cyanophyceae</taxon>
        <taxon>Acaryochloridales</taxon>
        <taxon>Thermosynechococcaceae</taxon>
        <taxon>Pseudocalidococcus</taxon>
        <taxon>Pseudocalidococcus azoricus</taxon>
    </lineage>
</organism>
<keyword evidence="4" id="KW-1185">Reference proteome</keyword>
<feature type="domain" description="AAA" evidence="2">
    <location>
        <begin position="175"/>
        <end position="330"/>
    </location>
</feature>
<dbReference type="Pfam" id="PF13614">
    <property type="entry name" value="AAA_31"/>
    <property type="match status" value="1"/>
</dbReference>
<dbReference type="Gene3D" id="3.40.50.300">
    <property type="entry name" value="P-loop containing nucleotide triphosphate hydrolases"/>
    <property type="match status" value="1"/>
</dbReference>
<evidence type="ECO:0000313" key="3">
    <source>
        <dbReference type="EMBL" id="MDS3859955.1"/>
    </source>
</evidence>
<dbReference type="InterPro" id="IPR025669">
    <property type="entry name" value="AAA_dom"/>
</dbReference>
<dbReference type="Proteomes" id="UP001268256">
    <property type="component" value="Unassembled WGS sequence"/>
</dbReference>
<evidence type="ECO:0000313" key="4">
    <source>
        <dbReference type="Proteomes" id="UP001268256"/>
    </source>
</evidence>
<gene>
    <name evidence="3" type="ORF">RIF25_03945</name>
</gene>
<dbReference type="RefSeq" id="WP_322877247.1">
    <property type="nucleotide sequence ID" value="NZ_JAVMIP010000002.1"/>
</dbReference>
<name>A0AAE4FPX7_9CYAN</name>
<proteinExistence type="predicted"/>
<feature type="compositionally biased region" description="Basic and acidic residues" evidence="1">
    <location>
        <begin position="12"/>
        <end position="24"/>
    </location>
</feature>
<sequence length="459" mass="52280">MLNSESLQKLKAQLDHRPSEKQSGDESQVVTPIIERLLETVGFSHLDRITQFKCNDHPSLKTDIACRLVDENGNSFFNNQKNPQIICEIKCTNYQLSNFHKQYWEVHKQLKSQLLGNYCKNTPIGVISNGWEIQLFRHDHKITHPLTPLIELNSETAEKVAEKFLQSIKAPKRGSIIGVYNNKGGIGKTTTVSNVGIVLAQNKRKVLLVDFDPNQGGLTKLLKLSTNQGNVWNYLKGITPLDSIIQSYSAGSGGNKVKLDVITADSRFLYDSETDIEQQIRPEFLRNKLLEAAKNYDYILVDMPPNWRWFAQVGLLSLDALLVPAHHNDWESIQNLESVITLFLPQVGQMRKMYLDEGMPALLPLVLNRYNATPAQSKNFRSLLDKIISSNPEYKQIFNNFFYVENHGFLSQNKRILELGYHVEIANAAMQDNGVPGPIRYRKARDVYQSLIREVITEL</sequence>
<comment type="caution">
    <text evidence="3">The sequence shown here is derived from an EMBL/GenBank/DDBJ whole genome shotgun (WGS) entry which is preliminary data.</text>
</comment>
<dbReference type="PANTHER" id="PTHR13696">
    <property type="entry name" value="P-LOOP CONTAINING NUCLEOSIDE TRIPHOSPHATE HYDROLASE"/>
    <property type="match status" value="1"/>
</dbReference>
<dbReference type="CDD" id="cd02042">
    <property type="entry name" value="ParAB_family"/>
    <property type="match status" value="1"/>
</dbReference>
<dbReference type="InterPro" id="IPR050678">
    <property type="entry name" value="DNA_Partitioning_ATPase"/>
</dbReference>
<evidence type="ECO:0000259" key="2">
    <source>
        <dbReference type="Pfam" id="PF13614"/>
    </source>
</evidence>
<dbReference type="PANTHER" id="PTHR13696:SF99">
    <property type="entry name" value="COBYRINIC ACID AC-DIAMIDE SYNTHASE"/>
    <property type="match status" value="1"/>
</dbReference>